<sequence>MWWSSGCRAHGAAFGAARGGGSRGGRIWSPPSVRPHCEPNAGRRNSPKFGVFSKRHTMRPQDLQKPLLQQNLADALLLKVHNNNEFHKDKEAQANRRSEYVQGVERNTVKEIQQVLHDHNI</sequence>
<organism evidence="2 3">
    <name type="scientific">Arctia plantaginis</name>
    <name type="common">Wood tiger moth</name>
    <name type="synonym">Phalaena plantaginis</name>
    <dbReference type="NCBI Taxonomy" id="874455"/>
    <lineage>
        <taxon>Eukaryota</taxon>
        <taxon>Metazoa</taxon>
        <taxon>Ecdysozoa</taxon>
        <taxon>Arthropoda</taxon>
        <taxon>Hexapoda</taxon>
        <taxon>Insecta</taxon>
        <taxon>Pterygota</taxon>
        <taxon>Neoptera</taxon>
        <taxon>Endopterygota</taxon>
        <taxon>Lepidoptera</taxon>
        <taxon>Glossata</taxon>
        <taxon>Ditrysia</taxon>
        <taxon>Noctuoidea</taxon>
        <taxon>Erebidae</taxon>
        <taxon>Arctiinae</taxon>
        <taxon>Arctia</taxon>
    </lineage>
</organism>
<dbReference type="EMBL" id="CADEBC010000858">
    <property type="protein sequence ID" value="CAB3261698.1"/>
    <property type="molecule type" value="Genomic_DNA"/>
</dbReference>
<protein>
    <submittedName>
        <fullName evidence="2">Uncharacterized protein</fullName>
    </submittedName>
</protein>
<proteinExistence type="predicted"/>
<keyword evidence="3" id="KW-1185">Reference proteome</keyword>
<evidence type="ECO:0000256" key="1">
    <source>
        <dbReference type="SAM" id="MobiDB-lite"/>
    </source>
</evidence>
<dbReference type="AlphaFoldDB" id="A0A8S1BGG0"/>
<name>A0A8S1BGG0_ARCPL</name>
<evidence type="ECO:0000313" key="3">
    <source>
        <dbReference type="Proteomes" id="UP000494106"/>
    </source>
</evidence>
<accession>A0A8S1BGG0</accession>
<gene>
    <name evidence="2" type="ORF">APLA_LOCUS18089</name>
</gene>
<feature type="region of interest" description="Disordered" evidence="1">
    <location>
        <begin position="15"/>
        <end position="47"/>
    </location>
</feature>
<evidence type="ECO:0000313" key="2">
    <source>
        <dbReference type="EMBL" id="CAB3261698.1"/>
    </source>
</evidence>
<comment type="caution">
    <text evidence="2">The sequence shown here is derived from an EMBL/GenBank/DDBJ whole genome shotgun (WGS) entry which is preliminary data.</text>
</comment>
<dbReference type="Proteomes" id="UP000494106">
    <property type="component" value="Unassembled WGS sequence"/>
</dbReference>
<reference evidence="2 3" key="1">
    <citation type="submission" date="2020-04" db="EMBL/GenBank/DDBJ databases">
        <authorList>
            <person name="Wallbank WR R."/>
            <person name="Pardo Diaz C."/>
            <person name="Kozak K."/>
            <person name="Martin S."/>
            <person name="Jiggins C."/>
            <person name="Moest M."/>
            <person name="Warren A I."/>
            <person name="Byers J.R.P. K."/>
            <person name="Montejo-Kovacevich G."/>
            <person name="Yen C E."/>
        </authorList>
    </citation>
    <scope>NUCLEOTIDE SEQUENCE [LARGE SCALE GENOMIC DNA]</scope>
</reference>